<dbReference type="Pfam" id="PF00931">
    <property type="entry name" value="NB-ARC"/>
    <property type="match status" value="2"/>
</dbReference>
<accession>A0A7J7KVH2</accession>
<comment type="caution">
    <text evidence="5">The sequence shown here is derived from an EMBL/GenBank/DDBJ whole genome shotgun (WGS) entry which is preliminary data.</text>
</comment>
<proteinExistence type="inferred from homology"/>
<dbReference type="InterPro" id="IPR027417">
    <property type="entry name" value="P-loop_NTPase"/>
</dbReference>
<dbReference type="OrthoDB" id="1898799at2759"/>
<dbReference type="Gene3D" id="1.10.8.430">
    <property type="entry name" value="Helical domain of apoptotic protease-activating factors"/>
    <property type="match status" value="2"/>
</dbReference>
<comment type="similarity">
    <text evidence="1">Belongs to the disease resistance NB-LRR family.</text>
</comment>
<protein>
    <recommendedName>
        <fullName evidence="4">AAA+ ATPase domain-containing protein</fullName>
    </recommendedName>
</protein>
<organism evidence="5 6">
    <name type="scientific">Kingdonia uniflora</name>
    <dbReference type="NCBI Taxonomy" id="39325"/>
    <lineage>
        <taxon>Eukaryota</taxon>
        <taxon>Viridiplantae</taxon>
        <taxon>Streptophyta</taxon>
        <taxon>Embryophyta</taxon>
        <taxon>Tracheophyta</taxon>
        <taxon>Spermatophyta</taxon>
        <taxon>Magnoliopsida</taxon>
        <taxon>Ranunculales</taxon>
        <taxon>Circaeasteraceae</taxon>
        <taxon>Kingdonia</taxon>
    </lineage>
</organism>
<dbReference type="GO" id="GO:0043531">
    <property type="term" value="F:ADP binding"/>
    <property type="evidence" value="ECO:0007669"/>
    <property type="project" value="InterPro"/>
</dbReference>
<dbReference type="GO" id="GO:0006952">
    <property type="term" value="P:defense response"/>
    <property type="evidence" value="ECO:0007669"/>
    <property type="project" value="UniProtKB-KW"/>
</dbReference>
<reference evidence="5 6" key="1">
    <citation type="journal article" date="2020" name="IScience">
        <title>Genome Sequencing of the Endangered Kingdonia uniflora (Circaeasteraceae, Ranunculales) Reveals Potential Mechanisms of Evolutionary Specialization.</title>
        <authorList>
            <person name="Sun Y."/>
            <person name="Deng T."/>
            <person name="Zhang A."/>
            <person name="Moore M.J."/>
            <person name="Landis J.B."/>
            <person name="Lin N."/>
            <person name="Zhang H."/>
            <person name="Zhang X."/>
            <person name="Huang J."/>
            <person name="Zhang X."/>
            <person name="Sun H."/>
            <person name="Wang H."/>
        </authorList>
    </citation>
    <scope>NUCLEOTIDE SEQUENCE [LARGE SCALE GENOMIC DNA]</scope>
    <source>
        <strain evidence="5">TB1705</strain>
        <tissue evidence="5">Leaf</tissue>
    </source>
</reference>
<feature type="domain" description="AAA+ ATPase" evidence="4">
    <location>
        <begin position="178"/>
        <end position="328"/>
    </location>
</feature>
<dbReference type="FunFam" id="3.40.50.300:FF:001091">
    <property type="entry name" value="Probable disease resistance protein At1g61300"/>
    <property type="match status" value="2"/>
</dbReference>
<dbReference type="InterPro" id="IPR032675">
    <property type="entry name" value="LRR_dom_sf"/>
</dbReference>
<evidence type="ECO:0000256" key="3">
    <source>
        <dbReference type="ARBA" id="ARBA00022840"/>
    </source>
</evidence>
<dbReference type="SUPFAM" id="SSF52540">
    <property type="entry name" value="P-loop containing nucleoside triphosphate hydrolases"/>
    <property type="match status" value="2"/>
</dbReference>
<evidence type="ECO:0000259" key="4">
    <source>
        <dbReference type="SMART" id="SM00382"/>
    </source>
</evidence>
<keyword evidence="3" id="KW-0547">Nucleotide-binding</keyword>
<dbReference type="Gene3D" id="3.40.50.300">
    <property type="entry name" value="P-loop containing nucleotide triphosphate hydrolases"/>
    <property type="match status" value="2"/>
</dbReference>
<keyword evidence="3" id="KW-0067">ATP-binding</keyword>
<feature type="non-terminal residue" evidence="5">
    <location>
        <position position="1"/>
    </location>
</feature>
<dbReference type="InterPro" id="IPR057135">
    <property type="entry name" value="At4g27190-like_LRR"/>
</dbReference>
<dbReference type="InterPro" id="IPR003593">
    <property type="entry name" value="AAA+_ATPase"/>
</dbReference>
<keyword evidence="2" id="KW-0611">Plant defense</keyword>
<gene>
    <name evidence="5" type="ORF">GIB67_000390</name>
</gene>
<dbReference type="PRINTS" id="PR00364">
    <property type="entry name" value="DISEASERSIST"/>
</dbReference>
<dbReference type="InterPro" id="IPR042197">
    <property type="entry name" value="Apaf_helical"/>
</dbReference>
<dbReference type="Proteomes" id="UP000541444">
    <property type="component" value="Unassembled WGS sequence"/>
</dbReference>
<dbReference type="EMBL" id="JACGCM010002868">
    <property type="protein sequence ID" value="KAF6134312.1"/>
    <property type="molecule type" value="Genomic_DNA"/>
</dbReference>
<dbReference type="SUPFAM" id="SSF52058">
    <property type="entry name" value="L domain-like"/>
    <property type="match status" value="2"/>
</dbReference>
<evidence type="ECO:0000256" key="1">
    <source>
        <dbReference type="ARBA" id="ARBA00008894"/>
    </source>
</evidence>
<dbReference type="Pfam" id="PF23247">
    <property type="entry name" value="LRR_RPS2"/>
    <property type="match status" value="2"/>
</dbReference>
<dbReference type="PANTHER" id="PTHR33463">
    <property type="entry name" value="NB-ARC DOMAIN-CONTAINING PROTEIN-RELATED"/>
    <property type="match status" value="1"/>
</dbReference>
<name>A0A7J7KVH2_9MAGN</name>
<dbReference type="PANTHER" id="PTHR33463:SF218">
    <property type="entry name" value="DISEASE RESISTANCE PROTEIN RPS2-LIKE"/>
    <property type="match status" value="1"/>
</dbReference>
<evidence type="ECO:0000313" key="6">
    <source>
        <dbReference type="Proteomes" id="UP000541444"/>
    </source>
</evidence>
<dbReference type="GO" id="GO:0005524">
    <property type="term" value="F:ATP binding"/>
    <property type="evidence" value="ECO:0007669"/>
    <property type="project" value="UniProtKB-KW"/>
</dbReference>
<evidence type="ECO:0000313" key="5">
    <source>
        <dbReference type="EMBL" id="KAF6134312.1"/>
    </source>
</evidence>
<dbReference type="InterPro" id="IPR050905">
    <property type="entry name" value="Plant_NBS-LRR"/>
</dbReference>
<feature type="domain" description="AAA+ ATPase" evidence="4">
    <location>
        <begin position="519"/>
        <end position="687"/>
    </location>
</feature>
<sequence>MEGAAIVVTPVTELAKCAAVPIVRYISYVAPTAAQYVWDHIFYNETYLQSKLQEDLLRLEHDVIGKVNLARDNGEVIHEVVQQWIVQVDKVQDEVAEMCRQAGKINSCFKGWLSARYRLGKDSKKKIVIIDELLIEGRSFSSVSNPAPVPPGVAEHFDAFASREATKKEVIQVLMDDKTNLVGIYGMGGVGKTTLMKEIRKQVEETKLFGKVVFATVSQNPDLRGIQTQIAESLGMEIKEQSIPARAAKLSARLKQEKNLLLMLDDLWTRLELAEVGIISYKDRQNTCKVLITSRNLDVCQSMETTKNVEVQGLSERDSLELFLRNVGGVDCNALRKMTADIASECEGLPFAILAFARALRDKDEAAWPDIIKNIRKSLFEGMSLFDNLQSKVQNDLVKLETDVKAKVDLARNNGDVIHQVVEQWLENVEKVRKETAELCHQAEEINSCLKGRHSAYHRLGKESKEKIVIVDKLLTQGRSFSSVSNPAPVPPRVAEHFYAFVSREATKKEVIQALVDDKTNLVGIYGMGGVGKTTLMKEIRKQVEETKLFDKVVFATVSQNPDLRGIQTQIAESLGMRIEEESILARAAKLSARLKQEKSILLMLDDLWTRLELTDVGIDLDEVSCKVIITSRRLDVCNSMKTTKNIDVKVLSKNDSLELFRQEVGDVDSDALREMSEKIVEECAGLPLAIVILGGTLRNKDKRFWDAVIQQLKKSMYEGLDCVNTSIKVSYDFLKSSKTKLCFLLCALFPEDHRLTMDALVGYAMGENLLGDVETLRKARGNLHIMVDTLISSGLLLKGDYEGYVMMHDIVRDAAISIARENRNESIMSAGLGLQKWPKLKEAGKCLRLSLMSNDIRAVPADIPECSQLLTLSLASNRSLMEIPDGFFGGMKCLATLDLSDTSISSLPQSLSCLENCLRSLYLNRCIRLKYASLIGNLKTLEILSLIGISRLPEEISGLTNLKMLDLSNKYRDPNCNLKCIPPNVISSLSSLEELYMIDSFDRWEIEGSGDNASLAEVASLTNLTCLYLEIANTKWLSTDIGSCHHWEKLEKFYIISPRILDFGPCWEDPKSERYVALSTRSDSYPVAAWVNVLMGRTYDLRLERCDGLKNAFQLNPKCRFYNLKSLDIHGCNEMEYVVNVEEQVPETMFPNLEELNLYEVIVLKAIWNGPLVERSFKKLRVLKIRECHNLVNVLPPLSWTRLQNLEEIDISKCSKLEKVFESDGTASIFKLRSIKLWGLDSLTSIWEGAVPLIRLENLKVLHVGKCTSLRSRHFFPSVAFAQRFQQLEELKVSECNSLIKLIGEGEGEEAKGMEINSSPIFPNLKILYVEDCPNLRSRHLFPVMAFAQRFQQLEVLTVTGCNSLIKLIAEDEIKSSINFIALPPQPPIFSNLKNLYINRCNGLKCIFPIRIFRGLLQLEEFFVSMGDEMEELFEFEECQEEEDGGVTIRLPRLRLLQLMNLPRLTSFFSHLRRLPRVLLDCPSLETLHISDCPNLKRLPFGPQSTPKLEKIVINYDGWFEKLEWDDSSVKEQFQQPLQENLDMWKMLTSEELSILN</sequence>
<dbReference type="InterPro" id="IPR002182">
    <property type="entry name" value="NB-ARC"/>
</dbReference>
<dbReference type="InterPro" id="IPR001611">
    <property type="entry name" value="Leu-rich_rpt"/>
</dbReference>
<dbReference type="SMART" id="SM00382">
    <property type="entry name" value="AAA"/>
    <property type="match status" value="2"/>
</dbReference>
<evidence type="ECO:0000256" key="2">
    <source>
        <dbReference type="ARBA" id="ARBA00022821"/>
    </source>
</evidence>
<keyword evidence="6" id="KW-1185">Reference proteome</keyword>
<dbReference type="Pfam" id="PF13855">
    <property type="entry name" value="LRR_8"/>
    <property type="match status" value="1"/>
</dbReference>
<dbReference type="Gene3D" id="3.80.10.10">
    <property type="entry name" value="Ribonuclease Inhibitor"/>
    <property type="match status" value="3"/>
</dbReference>